<dbReference type="EMBL" id="JBHMEY010000033">
    <property type="protein sequence ID" value="MFB9097060.1"/>
    <property type="molecule type" value="Genomic_DNA"/>
</dbReference>
<feature type="transmembrane region" description="Helical" evidence="1">
    <location>
        <begin position="40"/>
        <end position="71"/>
    </location>
</feature>
<sequence>MTKRDFFRLVIKVFGLYNLIAILFYFIPQFSTYYIEGYSLSTFLVLLGSVLLMIASLFVLLFNADFIIAILKLDKNFDDDEIIIGNLSSYSIILLSISIISLMLIVNPIPELIFQIVNLFKNEISHRTLGNTPIDYYLIITQVLSIVVGYLLLVNNKKIAKSLDKN</sequence>
<name>A0ABV5GQB0_9FLAO</name>
<gene>
    <name evidence="2" type="ORF">ACFFVF_11070</name>
</gene>
<keyword evidence="3" id="KW-1185">Reference proteome</keyword>
<dbReference type="RefSeq" id="WP_236456595.1">
    <property type="nucleotide sequence ID" value="NZ_CBCSGE010000021.1"/>
</dbReference>
<feature type="transmembrane region" description="Helical" evidence="1">
    <location>
        <begin position="92"/>
        <end position="114"/>
    </location>
</feature>
<dbReference type="Proteomes" id="UP001589607">
    <property type="component" value="Unassembled WGS sequence"/>
</dbReference>
<keyword evidence="1" id="KW-0812">Transmembrane</keyword>
<accession>A0ABV5GQB0</accession>
<feature type="transmembrane region" description="Helical" evidence="1">
    <location>
        <begin position="134"/>
        <end position="153"/>
    </location>
</feature>
<evidence type="ECO:0000313" key="2">
    <source>
        <dbReference type="EMBL" id="MFB9097060.1"/>
    </source>
</evidence>
<evidence type="ECO:0000313" key="3">
    <source>
        <dbReference type="Proteomes" id="UP001589607"/>
    </source>
</evidence>
<keyword evidence="1" id="KW-0472">Membrane</keyword>
<reference evidence="2 3" key="1">
    <citation type="submission" date="2024-09" db="EMBL/GenBank/DDBJ databases">
        <authorList>
            <person name="Sun Q."/>
            <person name="Mori K."/>
        </authorList>
    </citation>
    <scope>NUCLEOTIDE SEQUENCE [LARGE SCALE GENOMIC DNA]</scope>
    <source>
        <strain evidence="2 3">CECT 7955</strain>
    </source>
</reference>
<protein>
    <submittedName>
        <fullName evidence="2">Uncharacterized protein</fullName>
    </submittedName>
</protein>
<feature type="transmembrane region" description="Helical" evidence="1">
    <location>
        <begin position="9"/>
        <end position="28"/>
    </location>
</feature>
<keyword evidence="1" id="KW-1133">Transmembrane helix</keyword>
<evidence type="ECO:0000256" key="1">
    <source>
        <dbReference type="SAM" id="Phobius"/>
    </source>
</evidence>
<comment type="caution">
    <text evidence="2">The sequence shown here is derived from an EMBL/GenBank/DDBJ whole genome shotgun (WGS) entry which is preliminary data.</text>
</comment>
<proteinExistence type="predicted"/>
<organism evidence="2 3">
    <name type="scientific">Flavobacterium jumunjinense</name>
    <dbReference type="NCBI Taxonomy" id="998845"/>
    <lineage>
        <taxon>Bacteria</taxon>
        <taxon>Pseudomonadati</taxon>
        <taxon>Bacteroidota</taxon>
        <taxon>Flavobacteriia</taxon>
        <taxon>Flavobacteriales</taxon>
        <taxon>Flavobacteriaceae</taxon>
        <taxon>Flavobacterium</taxon>
    </lineage>
</organism>